<comment type="caution">
    <text evidence="5">The sequence shown here is derived from an EMBL/GenBank/DDBJ whole genome shotgun (WGS) entry which is preliminary data.</text>
</comment>
<dbReference type="NCBIfam" id="TIGR00732">
    <property type="entry name" value="dprA"/>
    <property type="match status" value="1"/>
</dbReference>
<dbReference type="GO" id="GO:0009294">
    <property type="term" value="P:DNA-mediated transformation"/>
    <property type="evidence" value="ECO:0007669"/>
    <property type="project" value="InterPro"/>
</dbReference>
<dbReference type="Pfam" id="PF17782">
    <property type="entry name" value="WHD_DprA"/>
    <property type="match status" value="1"/>
</dbReference>
<dbReference type="EMBL" id="AUZX01011537">
    <property type="protein sequence ID" value="EQD42925.1"/>
    <property type="molecule type" value="Genomic_DNA"/>
</dbReference>
<dbReference type="InterPro" id="IPR036388">
    <property type="entry name" value="WH-like_DNA-bd_sf"/>
</dbReference>
<evidence type="ECO:0000313" key="5">
    <source>
        <dbReference type="EMBL" id="EQD42925.1"/>
    </source>
</evidence>
<dbReference type="Gene3D" id="3.40.50.450">
    <property type="match status" value="1"/>
</dbReference>
<dbReference type="PANTHER" id="PTHR43022:SF1">
    <property type="entry name" value="PROTEIN SMF"/>
    <property type="match status" value="1"/>
</dbReference>
<reference evidence="5" key="2">
    <citation type="journal article" date="2014" name="ISME J.">
        <title>Microbial stratification in low pH oxic and suboxic macroscopic growths along an acid mine drainage.</title>
        <authorList>
            <person name="Mendez-Garcia C."/>
            <person name="Mesa V."/>
            <person name="Sprenger R.R."/>
            <person name="Richter M."/>
            <person name="Diez M.S."/>
            <person name="Solano J."/>
            <person name="Bargiela R."/>
            <person name="Golyshina O.V."/>
            <person name="Manteca A."/>
            <person name="Ramos J.L."/>
            <person name="Gallego J.R."/>
            <person name="Llorente I."/>
            <person name="Martins Dos Santos V.A."/>
            <person name="Jensen O.N."/>
            <person name="Pelaez A.I."/>
            <person name="Sanchez J."/>
            <person name="Ferrer M."/>
        </authorList>
    </citation>
    <scope>NUCLEOTIDE SEQUENCE</scope>
</reference>
<evidence type="ECO:0000259" key="4">
    <source>
        <dbReference type="Pfam" id="PF17782"/>
    </source>
</evidence>
<organism evidence="5">
    <name type="scientific">mine drainage metagenome</name>
    <dbReference type="NCBI Taxonomy" id="410659"/>
    <lineage>
        <taxon>unclassified sequences</taxon>
        <taxon>metagenomes</taxon>
        <taxon>ecological metagenomes</taxon>
    </lineage>
</organism>
<comment type="similarity">
    <text evidence="1">Belongs to the DprA/Smf family.</text>
</comment>
<accession>T1ALI5</accession>
<proteinExistence type="inferred from homology"/>
<evidence type="ECO:0000256" key="2">
    <source>
        <dbReference type="SAM" id="MobiDB-lite"/>
    </source>
</evidence>
<protein>
    <submittedName>
        <fullName evidence="5">Smf protein</fullName>
    </submittedName>
</protein>
<evidence type="ECO:0000259" key="3">
    <source>
        <dbReference type="Pfam" id="PF02481"/>
    </source>
</evidence>
<dbReference type="Pfam" id="PF02481">
    <property type="entry name" value="DNA_processg_A"/>
    <property type="match status" value="1"/>
</dbReference>
<dbReference type="AlphaFoldDB" id="T1ALI5"/>
<reference evidence="5" key="1">
    <citation type="submission" date="2013-08" db="EMBL/GenBank/DDBJ databases">
        <authorList>
            <person name="Mendez C."/>
            <person name="Richter M."/>
            <person name="Ferrer M."/>
            <person name="Sanchez J."/>
        </authorList>
    </citation>
    <scope>NUCLEOTIDE SEQUENCE</scope>
</reference>
<feature type="domain" description="DprA winged helix" evidence="4">
    <location>
        <begin position="208"/>
        <end position="253"/>
    </location>
</feature>
<dbReference type="PANTHER" id="PTHR43022">
    <property type="entry name" value="PROTEIN SMF"/>
    <property type="match status" value="1"/>
</dbReference>
<gene>
    <name evidence="5" type="ORF">B1A_15723</name>
</gene>
<evidence type="ECO:0000256" key="1">
    <source>
        <dbReference type="ARBA" id="ARBA00006525"/>
    </source>
</evidence>
<dbReference type="Gene3D" id="1.10.10.10">
    <property type="entry name" value="Winged helix-like DNA-binding domain superfamily/Winged helix DNA-binding domain"/>
    <property type="match status" value="1"/>
</dbReference>
<feature type="domain" description="Smf/DprA SLOG" evidence="3">
    <location>
        <begin position="2"/>
        <end position="174"/>
    </location>
</feature>
<dbReference type="InterPro" id="IPR057666">
    <property type="entry name" value="DrpA_SLOG"/>
</dbReference>
<dbReference type="InterPro" id="IPR041614">
    <property type="entry name" value="DprA_WH"/>
</dbReference>
<feature type="region of interest" description="Disordered" evidence="2">
    <location>
        <begin position="174"/>
        <end position="195"/>
    </location>
</feature>
<dbReference type="SUPFAM" id="SSF102405">
    <property type="entry name" value="MCP/YpsA-like"/>
    <property type="match status" value="1"/>
</dbReference>
<name>T1ALI5_9ZZZZ</name>
<sequence length="266" mass="28436">MLAIVGSRRASTQGILNATAFARALSQEGLTIISGLAIGIDAAAHRGAMEGNGQTVAVMATGIDRLYPSDNQALAQQIAKQGLILSEFDFGTPARPWHFPHRNRLIAHLSLGCLVVEATLDSGSLITAQLALDQGKEVFAIPGSIHNPLSRGCHQLIREGAKLVENIADILNELPEPNGKTGENPASPQENFPLESTHPTFPSVECLRLWQNMGELPMTLDRLAKQSNLTVSQVALMLTSLELAGHVAWISGGRVQRLVHSPPGFP</sequence>
<dbReference type="InterPro" id="IPR003488">
    <property type="entry name" value="DprA"/>
</dbReference>